<gene>
    <name evidence="1" type="ORF">D559_1360</name>
</gene>
<sequence>MSMYLRAIGARSAFGMPRIFRPNSTFSYTVRQGKSAYC</sequence>
<name>A0ABN0RXE2_9BORD</name>
<dbReference type="Proteomes" id="UP000023104">
    <property type="component" value="Unassembled WGS sequence"/>
</dbReference>
<evidence type="ECO:0000313" key="1">
    <source>
        <dbReference type="EMBL" id="EXX93952.1"/>
    </source>
</evidence>
<evidence type="ECO:0008006" key="3">
    <source>
        <dbReference type="Google" id="ProtNLM"/>
    </source>
</evidence>
<evidence type="ECO:0000313" key="2">
    <source>
        <dbReference type="Proteomes" id="UP000023104"/>
    </source>
</evidence>
<accession>A0ABN0RXE2</accession>
<proteinExistence type="predicted"/>
<comment type="caution">
    <text evidence="1">The sequence shown here is derived from an EMBL/GenBank/DDBJ whole genome shotgun (WGS) entry which is preliminary data.</text>
</comment>
<reference evidence="1 2" key="1">
    <citation type="submission" date="2014-02" db="EMBL/GenBank/DDBJ databases">
        <title>Whole Genome Sequencing Of Bordetella Holmesii, An Emerging Opportunistic Infection Of Humans.</title>
        <authorList>
            <person name="Tettelin H."/>
            <person name="Hooven T.A."/>
            <person name="Hine E."/>
            <person name="Su Q."/>
            <person name="Huard R.C."/>
            <person name="Della-Latta P."/>
            <person name="Daugherty S.C."/>
            <person name="Agrawal S."/>
            <person name="Sengamalay N."/>
            <person name="Tallon L.J."/>
            <person name="Sadzewicz L."/>
            <person name="Whittier S."/>
            <person name="Fraser C.M."/>
            <person name="Ratner A.J."/>
        </authorList>
    </citation>
    <scope>NUCLEOTIDE SEQUENCE [LARGE SCALE GENOMIC DNA]</scope>
    <source>
        <strain evidence="1 2">1058</strain>
    </source>
</reference>
<dbReference type="EMBL" id="JDTF01000004">
    <property type="protein sequence ID" value="EXX93952.1"/>
    <property type="molecule type" value="Genomic_DNA"/>
</dbReference>
<organism evidence="1 2">
    <name type="scientific">Bordetella holmesii 1058</name>
    <dbReference type="NCBI Taxonomy" id="1247648"/>
    <lineage>
        <taxon>Bacteria</taxon>
        <taxon>Pseudomonadati</taxon>
        <taxon>Pseudomonadota</taxon>
        <taxon>Betaproteobacteria</taxon>
        <taxon>Burkholderiales</taxon>
        <taxon>Alcaligenaceae</taxon>
        <taxon>Bordetella</taxon>
    </lineage>
</organism>
<keyword evidence="2" id="KW-1185">Reference proteome</keyword>
<protein>
    <recommendedName>
        <fullName evidence="3">N-acetyltransferase YedL</fullName>
    </recommendedName>
</protein>